<accession>A0A9D9DR48</accession>
<reference evidence="8" key="2">
    <citation type="journal article" date="2021" name="PeerJ">
        <title>Extensive microbial diversity within the chicken gut microbiome revealed by metagenomics and culture.</title>
        <authorList>
            <person name="Gilroy R."/>
            <person name="Ravi A."/>
            <person name="Getino M."/>
            <person name="Pursley I."/>
            <person name="Horton D.L."/>
            <person name="Alikhan N.F."/>
            <person name="Baker D."/>
            <person name="Gharbi K."/>
            <person name="Hall N."/>
            <person name="Watson M."/>
            <person name="Adriaenssens E.M."/>
            <person name="Foster-Nyarko E."/>
            <person name="Jarju S."/>
            <person name="Secka A."/>
            <person name="Antonio M."/>
            <person name="Oren A."/>
            <person name="Chaudhuri R.R."/>
            <person name="La Ragione R."/>
            <person name="Hildebrand F."/>
            <person name="Pallen M.J."/>
        </authorList>
    </citation>
    <scope>NUCLEOTIDE SEQUENCE</scope>
    <source>
        <strain evidence="8">2889</strain>
    </source>
</reference>
<dbReference type="PANTHER" id="PTHR11265">
    <property type="entry name" value="S-ADENOSYL-METHYLTRANSFERASE MRAW"/>
    <property type="match status" value="1"/>
</dbReference>
<keyword evidence="6" id="KW-0963">Cytoplasm</keyword>
<feature type="binding site" evidence="6">
    <location>
        <position position="104"/>
    </location>
    <ligand>
        <name>S-adenosyl-L-methionine</name>
        <dbReference type="ChEBI" id="CHEBI:59789"/>
    </ligand>
</feature>
<keyword evidence="2 6" id="KW-0698">rRNA processing</keyword>
<dbReference type="Gene3D" id="1.10.150.170">
    <property type="entry name" value="Putative methyltransferase TM0872, insert domain"/>
    <property type="match status" value="1"/>
</dbReference>
<comment type="caution">
    <text evidence="8">The sequence shown here is derived from an EMBL/GenBank/DDBJ whole genome shotgun (WGS) entry which is preliminary data.</text>
</comment>
<dbReference type="NCBIfam" id="TIGR00006">
    <property type="entry name" value="16S rRNA (cytosine(1402)-N(4))-methyltransferase RsmH"/>
    <property type="match status" value="1"/>
</dbReference>
<keyword evidence="3 6" id="KW-0489">Methyltransferase</keyword>
<feature type="compositionally biased region" description="Basic residues" evidence="7">
    <location>
        <begin position="296"/>
        <end position="311"/>
    </location>
</feature>
<dbReference type="EC" id="2.1.1.199" evidence="6"/>
<comment type="function">
    <text evidence="6">Specifically methylates the N4 position of cytidine in position 1402 (C1402) of 16S rRNA.</text>
</comment>
<dbReference type="SUPFAM" id="SSF81799">
    <property type="entry name" value="Putative methyltransferase TM0872, insert domain"/>
    <property type="match status" value="1"/>
</dbReference>
<reference evidence="8" key="1">
    <citation type="submission" date="2020-10" db="EMBL/GenBank/DDBJ databases">
        <authorList>
            <person name="Gilroy R."/>
        </authorList>
    </citation>
    <scope>NUCLEOTIDE SEQUENCE</scope>
    <source>
        <strain evidence="8">2889</strain>
    </source>
</reference>
<proteinExistence type="inferred from homology"/>
<evidence type="ECO:0000256" key="5">
    <source>
        <dbReference type="ARBA" id="ARBA00022691"/>
    </source>
</evidence>
<dbReference type="GO" id="GO:0005737">
    <property type="term" value="C:cytoplasm"/>
    <property type="evidence" value="ECO:0007669"/>
    <property type="project" value="UniProtKB-SubCell"/>
</dbReference>
<dbReference type="HAMAP" id="MF_01007">
    <property type="entry name" value="16SrRNA_methyltr_H"/>
    <property type="match status" value="1"/>
</dbReference>
<feature type="binding site" evidence="6">
    <location>
        <position position="54"/>
    </location>
    <ligand>
        <name>S-adenosyl-L-methionine</name>
        <dbReference type="ChEBI" id="CHEBI:59789"/>
    </ligand>
</feature>
<feature type="binding site" evidence="6">
    <location>
        <position position="111"/>
    </location>
    <ligand>
        <name>S-adenosyl-L-methionine</name>
        <dbReference type="ChEBI" id="CHEBI:59789"/>
    </ligand>
</feature>
<comment type="catalytic activity">
    <reaction evidence="6">
        <text>cytidine(1402) in 16S rRNA + S-adenosyl-L-methionine = N(4)-methylcytidine(1402) in 16S rRNA + S-adenosyl-L-homocysteine + H(+)</text>
        <dbReference type="Rhea" id="RHEA:42928"/>
        <dbReference type="Rhea" id="RHEA-COMP:10286"/>
        <dbReference type="Rhea" id="RHEA-COMP:10287"/>
        <dbReference type="ChEBI" id="CHEBI:15378"/>
        <dbReference type="ChEBI" id="CHEBI:57856"/>
        <dbReference type="ChEBI" id="CHEBI:59789"/>
        <dbReference type="ChEBI" id="CHEBI:74506"/>
        <dbReference type="ChEBI" id="CHEBI:82748"/>
        <dbReference type="EC" id="2.1.1.199"/>
    </reaction>
</comment>
<dbReference type="Pfam" id="PF01795">
    <property type="entry name" value="Methyltransf_5"/>
    <property type="match status" value="1"/>
</dbReference>
<evidence type="ECO:0000256" key="1">
    <source>
        <dbReference type="ARBA" id="ARBA00010396"/>
    </source>
</evidence>
<evidence type="ECO:0000256" key="3">
    <source>
        <dbReference type="ARBA" id="ARBA00022603"/>
    </source>
</evidence>
<dbReference type="EMBL" id="JADIMZ010000027">
    <property type="protein sequence ID" value="MBO8432026.1"/>
    <property type="molecule type" value="Genomic_DNA"/>
</dbReference>
<gene>
    <name evidence="6 8" type="primary">rsmH</name>
    <name evidence="8" type="ORF">IAB08_01870</name>
</gene>
<dbReference type="PIRSF" id="PIRSF004486">
    <property type="entry name" value="MraW"/>
    <property type="match status" value="1"/>
</dbReference>
<comment type="subcellular location">
    <subcellularLocation>
        <location evidence="6">Cytoplasm</location>
    </subcellularLocation>
</comment>
<evidence type="ECO:0000256" key="7">
    <source>
        <dbReference type="SAM" id="MobiDB-lite"/>
    </source>
</evidence>
<organism evidence="8 9">
    <name type="scientific">Candidatus Pullibacteroides excrementavium</name>
    <dbReference type="NCBI Taxonomy" id="2840905"/>
    <lineage>
        <taxon>Bacteria</taxon>
        <taxon>Pseudomonadati</taxon>
        <taxon>Bacteroidota</taxon>
        <taxon>Bacteroidia</taxon>
        <taxon>Bacteroidales</taxon>
        <taxon>Candidatus Pullibacteroides</taxon>
    </lineage>
</organism>
<keyword evidence="5 6" id="KW-0949">S-adenosyl-L-methionine</keyword>
<feature type="binding site" evidence="6">
    <location>
        <position position="83"/>
    </location>
    <ligand>
        <name>S-adenosyl-L-methionine</name>
        <dbReference type="ChEBI" id="CHEBI:59789"/>
    </ligand>
</feature>
<dbReference type="Proteomes" id="UP000823612">
    <property type="component" value="Unassembled WGS sequence"/>
</dbReference>
<dbReference type="InterPro" id="IPR002903">
    <property type="entry name" value="RsmH"/>
</dbReference>
<dbReference type="PANTHER" id="PTHR11265:SF0">
    <property type="entry name" value="12S RRNA N4-METHYLCYTIDINE METHYLTRANSFERASE"/>
    <property type="match status" value="1"/>
</dbReference>
<evidence type="ECO:0000313" key="8">
    <source>
        <dbReference type="EMBL" id="MBO8432026.1"/>
    </source>
</evidence>
<comment type="similarity">
    <text evidence="1 6">Belongs to the methyltransferase superfamily. RsmH family.</text>
</comment>
<dbReference type="SUPFAM" id="SSF53335">
    <property type="entry name" value="S-adenosyl-L-methionine-dependent methyltransferases"/>
    <property type="match status" value="1"/>
</dbReference>
<dbReference type="InterPro" id="IPR029063">
    <property type="entry name" value="SAM-dependent_MTases_sf"/>
</dbReference>
<feature type="binding site" evidence="6">
    <location>
        <begin position="34"/>
        <end position="36"/>
    </location>
    <ligand>
        <name>S-adenosyl-L-methionine</name>
        <dbReference type="ChEBI" id="CHEBI:59789"/>
    </ligand>
</feature>
<dbReference type="GO" id="GO:0070475">
    <property type="term" value="P:rRNA base methylation"/>
    <property type="evidence" value="ECO:0007669"/>
    <property type="project" value="UniProtKB-UniRule"/>
</dbReference>
<evidence type="ECO:0000313" key="9">
    <source>
        <dbReference type="Proteomes" id="UP000823612"/>
    </source>
</evidence>
<protein>
    <recommendedName>
        <fullName evidence="6">Ribosomal RNA small subunit methyltransferase H</fullName>
        <ecNumber evidence="6">2.1.1.199</ecNumber>
    </recommendedName>
    <alternativeName>
        <fullName evidence="6">16S rRNA m(4)C1402 methyltransferase</fullName>
    </alternativeName>
    <alternativeName>
        <fullName evidence="6">rRNA (cytosine-N(4)-)-methyltransferase RsmH</fullName>
    </alternativeName>
</protein>
<name>A0A9D9DR48_9BACT</name>
<sequence length="311" mass="34793">MDADYHVPVLLQEAIDGLDIQESGTYVDVTFGGGGHSRQILRRLGPEGRLLAFDRDPDAAARAARDADFAHAGRRFILVNENFRYLKNYLRFYRAVPVDGILADLGVSSHQFDVAERGFSIRSHGPLDMRMDQSGSLTAADVLNTYSEEDLARIFMQYGEIPFGKRLASAVVKARAERPFAYTDQAVDFFAPFAGKGRENKFLATAFQALRIEVNGEMENLKGLLEQSLEVLKPGGRLVVISYHSLEDRMVKNFMRSGNVEGKIEKDFYGNDLSGIEPVMRKAVAPSDAEVERNPRSRSARLRVGRKKEKE</sequence>
<feature type="region of interest" description="Disordered" evidence="7">
    <location>
        <begin position="284"/>
        <end position="311"/>
    </location>
</feature>
<dbReference type="InterPro" id="IPR023397">
    <property type="entry name" value="SAM-dep_MeTrfase_MraW_recog"/>
</dbReference>
<dbReference type="Gene3D" id="3.40.50.150">
    <property type="entry name" value="Vaccinia Virus protein VP39"/>
    <property type="match status" value="1"/>
</dbReference>
<dbReference type="GO" id="GO:0071424">
    <property type="term" value="F:rRNA (cytosine-N4-)-methyltransferase activity"/>
    <property type="evidence" value="ECO:0007669"/>
    <property type="project" value="UniProtKB-UniRule"/>
</dbReference>
<keyword evidence="4 6" id="KW-0808">Transferase</keyword>
<evidence type="ECO:0000256" key="2">
    <source>
        <dbReference type="ARBA" id="ARBA00022552"/>
    </source>
</evidence>
<evidence type="ECO:0000256" key="6">
    <source>
        <dbReference type="HAMAP-Rule" id="MF_01007"/>
    </source>
</evidence>
<evidence type="ECO:0000256" key="4">
    <source>
        <dbReference type="ARBA" id="ARBA00022679"/>
    </source>
</evidence>
<dbReference type="AlphaFoldDB" id="A0A9D9DR48"/>